<evidence type="ECO:0000313" key="2">
    <source>
        <dbReference type="EMBL" id="KAK2578502.1"/>
    </source>
</evidence>
<evidence type="ECO:0000313" key="3">
    <source>
        <dbReference type="Proteomes" id="UP001258017"/>
    </source>
</evidence>
<gene>
    <name evidence="2" type="ORF">KPH14_002059</name>
</gene>
<protein>
    <submittedName>
        <fullName evidence="2">Uncharacterized protein</fullName>
    </submittedName>
</protein>
<dbReference type="AlphaFoldDB" id="A0AAD9REX5"/>
<dbReference type="Proteomes" id="UP001258017">
    <property type="component" value="Unassembled WGS sequence"/>
</dbReference>
<keyword evidence="3" id="KW-1185">Reference proteome</keyword>
<evidence type="ECO:0000256" key="1">
    <source>
        <dbReference type="SAM" id="MobiDB-lite"/>
    </source>
</evidence>
<sequence length="92" mass="10444">MNSDKKQQETTIEEWSDGKKTVWQKSGPELNKENLQASAKSDGASVMELKTKTNLDLRKMQPPECATRGALGDKALIIYFLIFKNKIFTNCY</sequence>
<accession>A0AAD9REX5</accession>
<proteinExistence type="predicted"/>
<feature type="region of interest" description="Disordered" evidence="1">
    <location>
        <begin position="1"/>
        <end position="30"/>
    </location>
</feature>
<comment type="caution">
    <text evidence="2">The sequence shown here is derived from an EMBL/GenBank/DDBJ whole genome shotgun (WGS) entry which is preliminary data.</text>
</comment>
<dbReference type="EMBL" id="JAIFRP010000266">
    <property type="protein sequence ID" value="KAK2578502.1"/>
    <property type="molecule type" value="Genomic_DNA"/>
</dbReference>
<reference evidence="2" key="2">
    <citation type="journal article" date="2023" name="Commun. Biol.">
        <title>Intrasexual cuticular hydrocarbon dimorphism in a wasp sheds light on hydrocarbon biosynthesis genes in Hymenoptera.</title>
        <authorList>
            <person name="Moris V.C."/>
            <person name="Podsiadlowski L."/>
            <person name="Martin S."/>
            <person name="Oeyen J.P."/>
            <person name="Donath A."/>
            <person name="Petersen M."/>
            <person name="Wilbrandt J."/>
            <person name="Misof B."/>
            <person name="Liedtke D."/>
            <person name="Thamm M."/>
            <person name="Scheiner R."/>
            <person name="Schmitt T."/>
            <person name="Niehuis O."/>
        </authorList>
    </citation>
    <scope>NUCLEOTIDE SEQUENCE</scope>
    <source>
        <strain evidence="2">GBR_01_08_01A</strain>
    </source>
</reference>
<organism evidence="2 3">
    <name type="scientific">Odynerus spinipes</name>
    <dbReference type="NCBI Taxonomy" id="1348599"/>
    <lineage>
        <taxon>Eukaryota</taxon>
        <taxon>Metazoa</taxon>
        <taxon>Ecdysozoa</taxon>
        <taxon>Arthropoda</taxon>
        <taxon>Hexapoda</taxon>
        <taxon>Insecta</taxon>
        <taxon>Pterygota</taxon>
        <taxon>Neoptera</taxon>
        <taxon>Endopterygota</taxon>
        <taxon>Hymenoptera</taxon>
        <taxon>Apocrita</taxon>
        <taxon>Aculeata</taxon>
        <taxon>Vespoidea</taxon>
        <taxon>Vespidae</taxon>
        <taxon>Eumeninae</taxon>
        <taxon>Odynerus</taxon>
    </lineage>
</organism>
<reference evidence="2" key="1">
    <citation type="submission" date="2021-08" db="EMBL/GenBank/DDBJ databases">
        <authorList>
            <person name="Misof B."/>
            <person name="Oliver O."/>
            <person name="Podsiadlowski L."/>
            <person name="Donath A."/>
            <person name="Peters R."/>
            <person name="Mayer C."/>
            <person name="Rust J."/>
            <person name="Gunkel S."/>
            <person name="Lesny P."/>
            <person name="Martin S."/>
            <person name="Oeyen J.P."/>
            <person name="Petersen M."/>
            <person name="Panagiotis P."/>
            <person name="Wilbrandt J."/>
            <person name="Tanja T."/>
        </authorList>
    </citation>
    <scope>NUCLEOTIDE SEQUENCE</scope>
    <source>
        <strain evidence="2">GBR_01_08_01A</strain>
        <tissue evidence="2">Thorax + abdomen</tissue>
    </source>
</reference>
<name>A0AAD9REX5_9HYME</name>